<dbReference type="FunFam" id="2.60.120.330:FF:000005">
    <property type="entry name" value="1-aminocyclopropane-1-carboxylate oxidase homolog 1"/>
    <property type="match status" value="1"/>
</dbReference>
<dbReference type="PROSITE" id="PS51471">
    <property type="entry name" value="FE2OG_OXY"/>
    <property type="match status" value="1"/>
</dbReference>
<dbReference type="InterPro" id="IPR027443">
    <property type="entry name" value="IPNS-like_sf"/>
</dbReference>
<evidence type="ECO:0000313" key="9">
    <source>
        <dbReference type="Proteomes" id="UP000325315"/>
    </source>
</evidence>
<dbReference type="GO" id="GO:0051213">
    <property type="term" value="F:dioxygenase activity"/>
    <property type="evidence" value="ECO:0007669"/>
    <property type="project" value="UniProtKB-ARBA"/>
</dbReference>
<dbReference type="Proteomes" id="UP000325315">
    <property type="component" value="Unassembled WGS sequence"/>
</dbReference>
<dbReference type="EMBL" id="SMMG02000002">
    <property type="protein sequence ID" value="KAA3485404.1"/>
    <property type="molecule type" value="Genomic_DNA"/>
</dbReference>
<keyword evidence="3 6" id="KW-0479">Metal-binding</keyword>
<dbReference type="AlphaFoldDB" id="A0A5B6WWI2"/>
<dbReference type="PANTHER" id="PTHR10209:SF859">
    <property type="entry name" value="OS03G0690500 PROTEIN"/>
    <property type="match status" value="1"/>
</dbReference>
<dbReference type="InterPro" id="IPR044861">
    <property type="entry name" value="IPNS-like_FE2OG_OXY"/>
</dbReference>
<evidence type="ECO:0000256" key="1">
    <source>
        <dbReference type="ARBA" id="ARBA00001962"/>
    </source>
</evidence>
<dbReference type="Gene3D" id="2.60.120.330">
    <property type="entry name" value="B-lactam Antibiotic, Isopenicillin N Synthase, Chain"/>
    <property type="match status" value="1"/>
</dbReference>
<gene>
    <name evidence="8" type="ORF">EPI10_007387</name>
</gene>
<evidence type="ECO:0000256" key="4">
    <source>
        <dbReference type="ARBA" id="ARBA00023002"/>
    </source>
</evidence>
<accession>A0A5B6WWI2</accession>
<sequence>MEGTKHSEKMVITSGAAVHDDSNHYDREKELKAFDNSKAGVKGLVDAGITKVPRMFICSDISSDTLETTKKTQYNIPVIDLQGIEYDPRRHKEISDQVRHASETWGFFQIVNHGIPVSVVEEMKDGVRRFFEQDIEVKKRYYVRESGSRFRYQSNFDLYTAPFANWRDTCFCMMAPDPPQPQELPEVLRDILVKYTKEVMRLGSCLFKVLSEALGLSSNHLEEMGCAEGLAVLSHYYPPCPEPELTFGTSKHSDNDFLTVLLQDQIGGLQVLYEDQWLDVPPVPGALVLITNDKFKSVEHRVLANREGPRVSVASFFTTGLLPSSRVYGPIKELLSQHNPPLYRQTTVKDYVSYIYQHGLDGTSPLHLFRL</sequence>
<dbReference type="PANTHER" id="PTHR10209">
    <property type="entry name" value="OXIDOREDUCTASE, 2OG-FE II OXYGENASE FAMILY PROTEIN"/>
    <property type="match status" value="1"/>
</dbReference>
<comment type="caution">
    <text evidence="8">The sequence shown here is derived from an EMBL/GenBank/DDBJ whole genome shotgun (WGS) entry which is preliminary data.</text>
</comment>
<protein>
    <submittedName>
        <fullName evidence="8">1-aminocyclopropane-1-carboxylate oxidase-like protein 1-like</fullName>
    </submittedName>
</protein>
<organism evidence="8 9">
    <name type="scientific">Gossypium australe</name>
    <dbReference type="NCBI Taxonomy" id="47621"/>
    <lineage>
        <taxon>Eukaryota</taxon>
        <taxon>Viridiplantae</taxon>
        <taxon>Streptophyta</taxon>
        <taxon>Embryophyta</taxon>
        <taxon>Tracheophyta</taxon>
        <taxon>Spermatophyta</taxon>
        <taxon>Magnoliopsida</taxon>
        <taxon>eudicotyledons</taxon>
        <taxon>Gunneridae</taxon>
        <taxon>Pentapetalae</taxon>
        <taxon>rosids</taxon>
        <taxon>malvids</taxon>
        <taxon>Malvales</taxon>
        <taxon>Malvaceae</taxon>
        <taxon>Malvoideae</taxon>
        <taxon>Gossypium</taxon>
    </lineage>
</organism>
<dbReference type="SUPFAM" id="SSF51197">
    <property type="entry name" value="Clavaminate synthase-like"/>
    <property type="match status" value="1"/>
</dbReference>
<keyword evidence="9" id="KW-1185">Reference proteome</keyword>
<keyword evidence="4 6" id="KW-0560">Oxidoreductase</keyword>
<dbReference type="Pfam" id="PF14226">
    <property type="entry name" value="DIOX_N"/>
    <property type="match status" value="1"/>
</dbReference>
<evidence type="ECO:0000256" key="2">
    <source>
        <dbReference type="ARBA" id="ARBA00008056"/>
    </source>
</evidence>
<evidence type="ECO:0000256" key="5">
    <source>
        <dbReference type="ARBA" id="ARBA00023004"/>
    </source>
</evidence>
<dbReference type="InterPro" id="IPR005123">
    <property type="entry name" value="Oxoglu/Fe-dep_dioxygenase_dom"/>
</dbReference>
<dbReference type="InterPro" id="IPR026992">
    <property type="entry name" value="DIOX_N"/>
</dbReference>
<keyword evidence="5 6" id="KW-0408">Iron</keyword>
<feature type="domain" description="Fe2OG dioxygenase" evidence="7">
    <location>
        <begin position="228"/>
        <end position="320"/>
    </location>
</feature>
<comment type="cofactor">
    <cofactor evidence="1">
        <name>Fe cation</name>
        <dbReference type="ChEBI" id="CHEBI:24875"/>
    </cofactor>
</comment>
<evidence type="ECO:0000313" key="8">
    <source>
        <dbReference type="EMBL" id="KAA3485404.1"/>
    </source>
</evidence>
<name>A0A5B6WWI2_9ROSI</name>
<evidence type="ECO:0000256" key="3">
    <source>
        <dbReference type="ARBA" id="ARBA00022723"/>
    </source>
</evidence>
<evidence type="ECO:0000259" key="7">
    <source>
        <dbReference type="PROSITE" id="PS51471"/>
    </source>
</evidence>
<proteinExistence type="inferred from homology"/>
<reference evidence="9" key="1">
    <citation type="journal article" date="2019" name="Plant Biotechnol. J.">
        <title>Genome sequencing of the Australian wild diploid species Gossypium australe highlights disease resistance and delayed gland morphogenesis.</title>
        <authorList>
            <person name="Cai Y."/>
            <person name="Cai X."/>
            <person name="Wang Q."/>
            <person name="Wang P."/>
            <person name="Zhang Y."/>
            <person name="Cai C."/>
            <person name="Xu Y."/>
            <person name="Wang K."/>
            <person name="Zhou Z."/>
            <person name="Wang C."/>
            <person name="Geng S."/>
            <person name="Li B."/>
            <person name="Dong Q."/>
            <person name="Hou Y."/>
            <person name="Wang H."/>
            <person name="Ai P."/>
            <person name="Liu Z."/>
            <person name="Yi F."/>
            <person name="Sun M."/>
            <person name="An G."/>
            <person name="Cheng J."/>
            <person name="Zhang Y."/>
            <person name="Shi Q."/>
            <person name="Xie Y."/>
            <person name="Shi X."/>
            <person name="Chang Y."/>
            <person name="Huang F."/>
            <person name="Chen Y."/>
            <person name="Hong S."/>
            <person name="Mi L."/>
            <person name="Sun Q."/>
            <person name="Zhang L."/>
            <person name="Zhou B."/>
            <person name="Peng R."/>
            <person name="Zhang X."/>
            <person name="Liu F."/>
        </authorList>
    </citation>
    <scope>NUCLEOTIDE SEQUENCE [LARGE SCALE GENOMIC DNA]</scope>
    <source>
        <strain evidence="9">cv. PA1801</strain>
    </source>
</reference>
<evidence type="ECO:0000256" key="6">
    <source>
        <dbReference type="RuleBase" id="RU003682"/>
    </source>
</evidence>
<dbReference type="Pfam" id="PF03171">
    <property type="entry name" value="2OG-FeII_Oxy"/>
    <property type="match status" value="1"/>
</dbReference>
<dbReference type="OrthoDB" id="288590at2759"/>
<dbReference type="GO" id="GO:0046872">
    <property type="term" value="F:metal ion binding"/>
    <property type="evidence" value="ECO:0007669"/>
    <property type="project" value="UniProtKB-KW"/>
</dbReference>
<comment type="similarity">
    <text evidence="2 6">Belongs to the iron/ascorbate-dependent oxidoreductase family.</text>
</comment>